<evidence type="ECO:0000259" key="3">
    <source>
        <dbReference type="Pfam" id="PF16344"/>
    </source>
</evidence>
<accession>A0A941F653</accession>
<dbReference type="AlphaFoldDB" id="A0A941F653"/>
<evidence type="ECO:0000313" key="4">
    <source>
        <dbReference type="EMBL" id="MBR8536674.1"/>
    </source>
</evidence>
<dbReference type="InterPro" id="IPR006860">
    <property type="entry name" value="FecR"/>
</dbReference>
<dbReference type="Proteomes" id="UP000679220">
    <property type="component" value="Unassembled WGS sequence"/>
</dbReference>
<dbReference type="PANTHER" id="PTHR30273">
    <property type="entry name" value="PERIPLASMIC SIGNAL SENSOR AND SIGMA FACTOR ACTIVATOR FECR-RELATED"/>
    <property type="match status" value="1"/>
</dbReference>
<dbReference type="GO" id="GO:0016989">
    <property type="term" value="F:sigma factor antagonist activity"/>
    <property type="evidence" value="ECO:0007669"/>
    <property type="project" value="TreeGrafter"/>
</dbReference>
<dbReference type="Pfam" id="PF04773">
    <property type="entry name" value="FecR"/>
    <property type="match status" value="1"/>
</dbReference>
<evidence type="ECO:0000313" key="5">
    <source>
        <dbReference type="Proteomes" id="UP000679220"/>
    </source>
</evidence>
<dbReference type="EMBL" id="JAGTAR010000021">
    <property type="protein sequence ID" value="MBR8536674.1"/>
    <property type="molecule type" value="Genomic_DNA"/>
</dbReference>
<reference evidence="4" key="2">
    <citation type="submission" date="2021-04" db="EMBL/GenBank/DDBJ databases">
        <authorList>
            <person name="Zhang T."/>
            <person name="Zhang Y."/>
            <person name="Lu D."/>
            <person name="Zuo D."/>
            <person name="Du Z."/>
        </authorList>
    </citation>
    <scope>NUCLEOTIDE SEQUENCE</scope>
    <source>
        <strain evidence="4">JR1</strain>
    </source>
</reference>
<dbReference type="Gene3D" id="3.55.50.30">
    <property type="match status" value="1"/>
</dbReference>
<proteinExistence type="predicted"/>
<dbReference type="PIRSF" id="PIRSF018266">
    <property type="entry name" value="FecR"/>
    <property type="match status" value="1"/>
</dbReference>
<dbReference type="InterPro" id="IPR032508">
    <property type="entry name" value="FecR_C"/>
</dbReference>
<dbReference type="InterPro" id="IPR012373">
    <property type="entry name" value="Ferrdict_sens_TM"/>
</dbReference>
<reference evidence="4" key="1">
    <citation type="journal article" date="2018" name="Int. J. Syst. Evol. Microbiol.">
        <title>Carboxylicivirga sediminis sp. nov., isolated from coastal sediment.</title>
        <authorList>
            <person name="Wang F.Q."/>
            <person name="Ren L.H."/>
            <person name="Zou R.J."/>
            <person name="Sun Y.Z."/>
            <person name="Liu X.J."/>
            <person name="Jiang F."/>
            <person name="Liu L.J."/>
        </authorList>
    </citation>
    <scope>NUCLEOTIDE SEQUENCE</scope>
    <source>
        <strain evidence="4">JR1</strain>
    </source>
</reference>
<comment type="caution">
    <text evidence="4">The sequence shown here is derived from an EMBL/GenBank/DDBJ whole genome shotgun (WGS) entry which is preliminary data.</text>
</comment>
<feature type="transmembrane region" description="Helical" evidence="1">
    <location>
        <begin position="87"/>
        <end position="108"/>
    </location>
</feature>
<gene>
    <name evidence="4" type="ORF">KDU71_13950</name>
</gene>
<keyword evidence="1" id="KW-1133">Transmembrane helix</keyword>
<keyword evidence="1" id="KW-0472">Membrane</keyword>
<protein>
    <submittedName>
        <fullName evidence="4">FecR family protein</fullName>
    </submittedName>
</protein>
<dbReference type="Pfam" id="PF16344">
    <property type="entry name" value="FecR_C"/>
    <property type="match status" value="1"/>
</dbReference>
<dbReference type="Gene3D" id="2.60.120.1440">
    <property type="match status" value="1"/>
</dbReference>
<evidence type="ECO:0000256" key="1">
    <source>
        <dbReference type="SAM" id="Phobius"/>
    </source>
</evidence>
<dbReference type="PANTHER" id="PTHR30273:SF2">
    <property type="entry name" value="PROTEIN FECR"/>
    <property type="match status" value="1"/>
</dbReference>
<sequence length="352" mass="41073">MNKDNYISTLIVRILKNDELSKQEHKDLVNWLNKSPENKLELSQLNLIWTYLDSYKYINEEIIEQQWAKLKETATNRNRVLTLWRQYSRLAAVFIMGIIIAGLSMYTYQHISRQQLSQHTIEVPYGSKSHIYLPDGTKVVLNAGSKLNYTNQYGLNDRTVFLEGEAYFNVFKNQSKPFRVVTSHLVVRAYGTVFNVESYADDDEVRTTLIEGKISVQENTDEQNKSPKEIFIRPKEQVTYHKFTNTDALQSEEKISITSNFDIDLCTAWVSDRIYLKSELLSNLVVRLQRKYNVKIHYDEKTLGSLRFSGELENETIEQVMKAIQLTAPVDFEIKNRDIWITNRNTTLDSDN</sequence>
<evidence type="ECO:0000259" key="2">
    <source>
        <dbReference type="Pfam" id="PF04773"/>
    </source>
</evidence>
<keyword evidence="5" id="KW-1185">Reference proteome</keyword>
<feature type="domain" description="FecR protein" evidence="2">
    <location>
        <begin position="120"/>
        <end position="214"/>
    </location>
</feature>
<keyword evidence="1" id="KW-0812">Transmembrane</keyword>
<dbReference type="RefSeq" id="WP_212191701.1">
    <property type="nucleotide sequence ID" value="NZ_JAGTAR010000021.1"/>
</dbReference>
<organism evidence="4 5">
    <name type="scientific">Carboxylicivirga sediminis</name>
    <dbReference type="NCBI Taxonomy" id="2006564"/>
    <lineage>
        <taxon>Bacteria</taxon>
        <taxon>Pseudomonadati</taxon>
        <taxon>Bacteroidota</taxon>
        <taxon>Bacteroidia</taxon>
        <taxon>Marinilabiliales</taxon>
        <taxon>Marinilabiliaceae</taxon>
        <taxon>Carboxylicivirga</taxon>
    </lineage>
</organism>
<name>A0A941F653_9BACT</name>
<feature type="domain" description="Protein FecR C-terminal" evidence="3">
    <location>
        <begin position="274"/>
        <end position="341"/>
    </location>
</feature>